<evidence type="ECO:0000313" key="1">
    <source>
        <dbReference type="EMBL" id="CAT05251.1"/>
    </source>
</evidence>
<dbReference type="HOGENOM" id="CLU_3186035_0_0_14"/>
<dbReference type="Proteomes" id="UP000001491">
    <property type="component" value="Chromosome"/>
</dbReference>
<reference evidence="2" key="1">
    <citation type="journal article" date="2009" name="BMC Bioinformatics">
        <title>The Mycoplasma conjunctivae genome sequencing, annotation and analysis.</title>
        <authorList>
            <person name="Calderon-Copete S.P."/>
            <person name="Wigger G."/>
            <person name="Wunderlin C."/>
            <person name="Schmidheini T."/>
            <person name="Frey J."/>
            <person name="Quail M.A."/>
            <person name="Falquet L."/>
        </authorList>
    </citation>
    <scope>NUCLEOTIDE SEQUENCE [LARGE SCALE GENOMIC DNA]</scope>
    <source>
        <strain evidence="2">ATCC 25834 / NCTC 10147 / HRC/581</strain>
    </source>
</reference>
<keyword evidence="2" id="KW-1185">Reference proteome</keyword>
<accession>C5J6Y8</accession>
<dbReference type="EMBL" id="FM864216">
    <property type="protein sequence ID" value="CAT05251.1"/>
    <property type="molecule type" value="Genomic_DNA"/>
</dbReference>
<dbReference type="AlphaFoldDB" id="C5J6Y8"/>
<evidence type="ECO:0000313" key="2">
    <source>
        <dbReference type="Proteomes" id="UP000001491"/>
    </source>
</evidence>
<dbReference type="KEGG" id="mco:MCJ_005520"/>
<organism evidence="1 2">
    <name type="scientific">Mesomycoplasma conjunctivae (strain ATCC 25834 / NCTC 10147 / HRC/581)</name>
    <name type="common">Mycoplasma conjunctivae</name>
    <dbReference type="NCBI Taxonomy" id="572263"/>
    <lineage>
        <taxon>Bacteria</taxon>
        <taxon>Bacillati</taxon>
        <taxon>Mycoplasmatota</taxon>
        <taxon>Mycoplasmoidales</taxon>
        <taxon>Metamycoplasmataceae</taxon>
        <taxon>Mesomycoplasma</taxon>
    </lineage>
</organism>
<proteinExistence type="predicted"/>
<protein>
    <submittedName>
        <fullName evidence="1">Uncharacterized protein</fullName>
    </submittedName>
</protein>
<name>C5J6Y8_MESCH</name>
<gene>
    <name evidence="1" type="ordered locus">MCJ_005520</name>
</gene>
<sequence length="46" mass="5605">MLQKLVQRVEFNTSNQQMMFKNRGCVSSDPDIWNKYNFYFDILINQ</sequence>